<evidence type="ECO:0000256" key="2">
    <source>
        <dbReference type="ARBA" id="ARBA00007294"/>
    </source>
</evidence>
<dbReference type="GO" id="GO:0046872">
    <property type="term" value="F:metal ion binding"/>
    <property type="evidence" value="ECO:0007669"/>
    <property type="project" value="UniProtKB-KW"/>
</dbReference>
<dbReference type="InterPro" id="IPR034804">
    <property type="entry name" value="SQR/QFR_C/D"/>
</dbReference>
<evidence type="ECO:0000256" key="6">
    <source>
        <dbReference type="ARBA" id="ARBA00022946"/>
    </source>
</evidence>
<keyword evidence="13" id="KW-0830">Ubiquinone</keyword>
<evidence type="ECO:0000256" key="4">
    <source>
        <dbReference type="ARBA" id="ARBA00022692"/>
    </source>
</evidence>
<comment type="subcellular location">
    <subcellularLocation>
        <location evidence="1 12">Mitochondrion inner membrane</location>
        <topology evidence="1 12">Multi-pass membrane protein</topology>
    </subcellularLocation>
</comment>
<evidence type="ECO:0000256" key="12">
    <source>
        <dbReference type="RuleBase" id="RU364031"/>
    </source>
</evidence>
<dbReference type="GO" id="GO:0020037">
    <property type="term" value="F:heme binding"/>
    <property type="evidence" value="ECO:0007669"/>
    <property type="project" value="TreeGrafter"/>
</dbReference>
<keyword evidence="11 12" id="KW-0479">Metal-binding</keyword>
<evidence type="ECO:0000256" key="3">
    <source>
        <dbReference type="ARBA" id="ARBA00022448"/>
    </source>
</evidence>
<dbReference type="CDD" id="cd03496">
    <property type="entry name" value="SQR_TypeC_CybS"/>
    <property type="match status" value="1"/>
</dbReference>
<keyword evidence="8 12" id="KW-0496">Mitochondrion</keyword>
<feature type="binding site" evidence="10">
    <location>
        <position position="123"/>
    </location>
    <ligand>
        <name>a ubiquinone</name>
        <dbReference type="ChEBI" id="CHEBI:16389"/>
        <note>ligand shared with IP/SDHB</note>
    </ligand>
</feature>
<organism evidence="13">
    <name type="scientific">Tabanus bromius</name>
    <name type="common">Band-eyed brown horse fly</name>
    <dbReference type="NCBI Taxonomy" id="304241"/>
    <lineage>
        <taxon>Eukaryota</taxon>
        <taxon>Metazoa</taxon>
        <taxon>Ecdysozoa</taxon>
        <taxon>Arthropoda</taxon>
        <taxon>Hexapoda</taxon>
        <taxon>Insecta</taxon>
        <taxon>Pterygota</taxon>
        <taxon>Neoptera</taxon>
        <taxon>Endopterygota</taxon>
        <taxon>Diptera</taxon>
        <taxon>Brachycera</taxon>
        <taxon>Tabanomorpha</taxon>
        <taxon>Tabanoidea</taxon>
        <taxon>Tabanidae</taxon>
        <taxon>Tabanus</taxon>
    </lineage>
</organism>
<evidence type="ECO:0000256" key="10">
    <source>
        <dbReference type="PIRSR" id="PIRSR607992-1"/>
    </source>
</evidence>
<dbReference type="Gene3D" id="1.20.1300.10">
    <property type="entry name" value="Fumarate reductase/succinate dehydrogenase, transmembrane subunit"/>
    <property type="match status" value="1"/>
</dbReference>
<keyword evidence="7 12" id="KW-1133">Transmembrane helix</keyword>
<sequence length="175" mass="18885">MALSLLARSCRSQVPLLKQAAKFSSFTVPARNSLLRNATVNNVFAQKVPKMEIMRKIATTQTLRSSGGGGHAMLWTVERGLSAGMLVIIPAALAFPSQALDALMSISMVMHVHWGLDAIVTDYVRPILVGNVVPKVTHALVLLFSVATLGGLFYIIYNDVGVAKAVRKLWAIKGQ</sequence>
<keyword evidence="9 12" id="KW-0472">Membrane</keyword>
<evidence type="ECO:0000256" key="7">
    <source>
        <dbReference type="ARBA" id="ARBA00022989"/>
    </source>
</evidence>
<proteinExistence type="evidence at transcript level"/>
<reference evidence="13" key="1">
    <citation type="journal article" date="2015" name="Insect Biochem. Mol. Biol.">
        <title>An insight into the sialome of the horse fly, Tabanus bromius.</title>
        <authorList>
            <person name="Ribeiro J.M."/>
            <person name="Kazimirova M."/>
            <person name="Takac P."/>
            <person name="Andersen J.F."/>
            <person name="Francischetti I.M."/>
        </authorList>
    </citation>
    <scope>NUCLEOTIDE SEQUENCE</scope>
</reference>
<feature type="transmembrane region" description="Helical" evidence="12">
    <location>
        <begin position="81"/>
        <end position="100"/>
    </location>
</feature>
<dbReference type="GO" id="GO:0006121">
    <property type="term" value="P:mitochondrial electron transport, succinate to ubiquinone"/>
    <property type="evidence" value="ECO:0007669"/>
    <property type="project" value="TreeGrafter"/>
</dbReference>
<protein>
    <recommendedName>
        <fullName evidence="12">Succinate dehydrogenase [ubiquinone] cytochrome b small subunit</fullName>
    </recommendedName>
</protein>
<keyword evidence="12" id="KW-0349">Heme</keyword>
<evidence type="ECO:0000256" key="9">
    <source>
        <dbReference type="ARBA" id="ARBA00023136"/>
    </source>
</evidence>
<feature type="transmembrane region" description="Helical" evidence="12">
    <location>
        <begin position="136"/>
        <end position="157"/>
    </location>
</feature>
<dbReference type="InterPro" id="IPR007992">
    <property type="entry name" value="CybS"/>
</dbReference>
<keyword evidence="3 12" id="KW-0813">Transport</keyword>
<evidence type="ECO:0000256" key="5">
    <source>
        <dbReference type="ARBA" id="ARBA00022792"/>
    </source>
</evidence>
<comment type="similarity">
    <text evidence="2 12">Belongs to the CybS family.</text>
</comment>
<keyword evidence="12" id="KW-0816">Tricarboxylic acid cycle</keyword>
<name>A0A0K8TPB5_TABBR</name>
<dbReference type="PANTHER" id="PTHR13337">
    <property type="entry name" value="SUCCINATE DEHYDROGENASE"/>
    <property type="match status" value="1"/>
</dbReference>
<keyword evidence="12" id="KW-0249">Electron transport</keyword>
<evidence type="ECO:0000313" key="13">
    <source>
        <dbReference type="EMBL" id="JAI15986.1"/>
    </source>
</evidence>
<dbReference type="EMBL" id="GDAI01001617">
    <property type="protein sequence ID" value="JAI15986.1"/>
    <property type="molecule type" value="mRNA"/>
</dbReference>
<evidence type="ECO:0000256" key="1">
    <source>
        <dbReference type="ARBA" id="ARBA00004448"/>
    </source>
</evidence>
<dbReference type="GO" id="GO:0006099">
    <property type="term" value="P:tricarboxylic acid cycle"/>
    <property type="evidence" value="ECO:0007669"/>
    <property type="project" value="UniProtKB-KW"/>
</dbReference>
<keyword evidence="5 12" id="KW-0999">Mitochondrion inner membrane</keyword>
<dbReference type="GO" id="GO:0005743">
    <property type="term" value="C:mitochondrial inner membrane"/>
    <property type="evidence" value="ECO:0007669"/>
    <property type="project" value="UniProtKB-SubCell"/>
</dbReference>
<keyword evidence="4 12" id="KW-0812">Transmembrane</keyword>
<dbReference type="PANTHER" id="PTHR13337:SF2">
    <property type="entry name" value="SUCCINATE DEHYDROGENASE [UBIQUINONE] CYTOCHROME B SMALL SUBUNIT, MITOCHONDRIAL"/>
    <property type="match status" value="1"/>
</dbReference>
<keyword evidence="11" id="KW-0408">Iron</keyword>
<evidence type="ECO:0000256" key="11">
    <source>
        <dbReference type="PIRSR" id="PIRSR607992-2"/>
    </source>
</evidence>
<accession>A0A0K8TPB5</accession>
<dbReference type="GO" id="GO:0048039">
    <property type="term" value="F:ubiquinone binding"/>
    <property type="evidence" value="ECO:0007669"/>
    <property type="project" value="TreeGrafter"/>
</dbReference>
<feature type="binding site" description="axial binding residue" evidence="11">
    <location>
        <position position="111"/>
    </location>
    <ligand>
        <name>heme b</name>
        <dbReference type="ChEBI" id="CHEBI:60344"/>
        <note>ligand shared with SDHC</note>
    </ligand>
    <ligandPart>
        <name>Fe</name>
        <dbReference type="ChEBI" id="CHEBI:18248"/>
    </ligandPart>
</feature>
<dbReference type="Pfam" id="PF05328">
    <property type="entry name" value="CybS"/>
    <property type="match status" value="1"/>
</dbReference>
<evidence type="ECO:0000256" key="8">
    <source>
        <dbReference type="ARBA" id="ARBA00023128"/>
    </source>
</evidence>
<dbReference type="AlphaFoldDB" id="A0A0K8TPB5"/>
<keyword evidence="6 12" id="KW-0809">Transit peptide</keyword>
<comment type="function">
    <text evidence="12">Membrane-anchoring subunit of succinate dehydrogenase (SDH) that is involved in complex II of the mitochondrial electron transport chain and is responsible for transferring electrons from succinate to ubiquinone (coenzyme Q).</text>
</comment>
<comment type="caution">
    <text evidence="12">Lacks conserved residue(s) required for the propagation of feature annotation.</text>
</comment>